<feature type="transmembrane region" description="Helical" evidence="2">
    <location>
        <begin position="12"/>
        <end position="32"/>
    </location>
</feature>
<sequence length="528" mass="61403">MTHINKNSLKKFLLYYIPVHILLYYIVIIFAPDHPGKYFIAGILSITGPLVSTVILFFTVRKKRSAEKVLWGLLFLGTVFYFLGELIWDIYFLKMEQIPLSPNLANIIFSLKPLFYLAAFIFLVSHDLRKTRMAITIVDILIIVMVISSFSWYLLVGPFFTHLNATIPEITILLSYPLLELLILFGIFHARFFVKQAIVSKKSLNIFALSTVTMLISTCIYLFFLIYNLEDLLIYLNPLYTMGMFYISMATLYADNDQLPERMNSRKKDLTQSHFLPLVSIVLLIIIYGIYNRGIDELFIGLIFSFFLLFIRLFILLKENRQLNVLLTNAKQELEEKNKKLEKTIKELEKINEIRSIEARTDFLTGLYNRRYIDSLLHSLIKEANNEHKPFSILLIDIDHFKSVNDRYGHDVGDIVIQKAAQIFLSSVRTTDILGRFGGEEFIIILPNSYLQAGVQLAKRIHQKMEDYSILINEQCINITVSIGVTVWEINDQFNDIYRRVDEALYEAKKTRNTIIVKTKTITNDNEW</sequence>
<dbReference type="PROSITE" id="PS50887">
    <property type="entry name" value="GGDEF"/>
    <property type="match status" value="1"/>
</dbReference>
<feature type="transmembrane region" description="Helical" evidence="2">
    <location>
        <begin position="233"/>
        <end position="254"/>
    </location>
</feature>
<organism evidence="4 5">
    <name type="scientific">Caldibacillus thermoamylovorans</name>
    <dbReference type="NCBI Taxonomy" id="35841"/>
    <lineage>
        <taxon>Bacteria</taxon>
        <taxon>Bacillati</taxon>
        <taxon>Bacillota</taxon>
        <taxon>Bacilli</taxon>
        <taxon>Bacillales</taxon>
        <taxon>Bacillaceae</taxon>
        <taxon>Caldibacillus</taxon>
    </lineage>
</organism>
<dbReference type="Pfam" id="PF00990">
    <property type="entry name" value="GGDEF"/>
    <property type="match status" value="1"/>
</dbReference>
<feature type="transmembrane region" description="Helical" evidence="2">
    <location>
        <begin position="70"/>
        <end position="92"/>
    </location>
</feature>
<dbReference type="FunFam" id="3.30.70.270:FF:000001">
    <property type="entry name" value="Diguanylate cyclase domain protein"/>
    <property type="match status" value="1"/>
</dbReference>
<dbReference type="SMART" id="SM00267">
    <property type="entry name" value="GGDEF"/>
    <property type="match status" value="1"/>
</dbReference>
<dbReference type="PANTHER" id="PTHR45138:SF9">
    <property type="entry name" value="DIGUANYLATE CYCLASE DGCM-RELATED"/>
    <property type="match status" value="1"/>
</dbReference>
<keyword evidence="1" id="KW-0175">Coiled coil</keyword>
<dbReference type="InterPro" id="IPR029787">
    <property type="entry name" value="Nucleotide_cyclase"/>
</dbReference>
<name>A0A090ISH3_9BACI</name>
<feature type="transmembrane region" description="Helical" evidence="2">
    <location>
        <begin position="175"/>
        <end position="194"/>
    </location>
</feature>
<feature type="transmembrane region" description="Helical" evidence="2">
    <location>
        <begin position="38"/>
        <end position="58"/>
    </location>
</feature>
<keyword evidence="2" id="KW-1133">Transmembrane helix</keyword>
<feature type="transmembrane region" description="Helical" evidence="2">
    <location>
        <begin position="206"/>
        <end position="227"/>
    </location>
</feature>
<accession>A0A090ISH3</accession>
<proteinExistence type="predicted"/>
<keyword evidence="2" id="KW-0812">Transmembrane</keyword>
<evidence type="ECO:0000256" key="2">
    <source>
        <dbReference type="SAM" id="Phobius"/>
    </source>
</evidence>
<dbReference type="Gene3D" id="3.30.70.270">
    <property type="match status" value="1"/>
</dbReference>
<evidence type="ECO:0000259" key="3">
    <source>
        <dbReference type="PROSITE" id="PS50887"/>
    </source>
</evidence>
<protein>
    <recommendedName>
        <fullName evidence="3">GGDEF domain-containing protein</fullName>
    </recommendedName>
</protein>
<dbReference type="EMBL" id="CCRF01000028">
    <property type="protein sequence ID" value="CEE00637.1"/>
    <property type="molecule type" value="Genomic_DNA"/>
</dbReference>
<keyword evidence="2" id="KW-0472">Membrane</keyword>
<dbReference type="PANTHER" id="PTHR45138">
    <property type="entry name" value="REGULATORY COMPONENTS OF SENSORY TRANSDUCTION SYSTEM"/>
    <property type="match status" value="1"/>
</dbReference>
<gene>
    <name evidence="4" type="ORF">BT1A1_0786</name>
</gene>
<feature type="transmembrane region" description="Helical" evidence="2">
    <location>
        <begin position="104"/>
        <end position="124"/>
    </location>
</feature>
<evidence type="ECO:0000313" key="4">
    <source>
        <dbReference type="EMBL" id="CEE00637.1"/>
    </source>
</evidence>
<feature type="domain" description="GGDEF" evidence="3">
    <location>
        <begin position="389"/>
        <end position="520"/>
    </location>
</feature>
<feature type="transmembrane region" description="Helical" evidence="2">
    <location>
        <begin position="136"/>
        <end position="155"/>
    </location>
</feature>
<dbReference type="InterPro" id="IPR043128">
    <property type="entry name" value="Rev_trsase/Diguanyl_cyclase"/>
</dbReference>
<dbReference type="SUPFAM" id="SSF55073">
    <property type="entry name" value="Nucleotide cyclase"/>
    <property type="match status" value="1"/>
</dbReference>
<dbReference type="InterPro" id="IPR050469">
    <property type="entry name" value="Diguanylate_Cyclase"/>
</dbReference>
<dbReference type="RefSeq" id="WP_034768329.1">
    <property type="nucleotide sequence ID" value="NZ_CCRF01000028.1"/>
</dbReference>
<feature type="transmembrane region" description="Helical" evidence="2">
    <location>
        <begin position="298"/>
        <end position="317"/>
    </location>
</feature>
<keyword evidence="5" id="KW-1185">Reference proteome</keyword>
<dbReference type="InterPro" id="IPR000160">
    <property type="entry name" value="GGDEF_dom"/>
</dbReference>
<reference evidence="4 5" key="1">
    <citation type="submission" date="2014-07" db="EMBL/GenBank/DDBJ databases">
        <authorList>
            <person name="Wibberg Daniel"/>
        </authorList>
    </citation>
    <scope>NUCLEOTIDE SEQUENCE [LARGE SCALE GENOMIC DNA]</scope>
</reference>
<feature type="transmembrane region" description="Helical" evidence="2">
    <location>
        <begin position="275"/>
        <end position="292"/>
    </location>
</feature>
<dbReference type="Proteomes" id="UP000040576">
    <property type="component" value="Unassembled WGS sequence"/>
</dbReference>
<feature type="coiled-coil region" evidence="1">
    <location>
        <begin position="317"/>
        <end position="358"/>
    </location>
</feature>
<dbReference type="GO" id="GO:0052621">
    <property type="term" value="F:diguanylate cyclase activity"/>
    <property type="evidence" value="ECO:0007669"/>
    <property type="project" value="TreeGrafter"/>
</dbReference>
<evidence type="ECO:0000256" key="1">
    <source>
        <dbReference type="SAM" id="Coils"/>
    </source>
</evidence>
<dbReference type="NCBIfam" id="TIGR00254">
    <property type="entry name" value="GGDEF"/>
    <property type="match status" value="1"/>
</dbReference>
<evidence type="ECO:0000313" key="5">
    <source>
        <dbReference type="Proteomes" id="UP000040576"/>
    </source>
</evidence>
<dbReference type="AlphaFoldDB" id="A0A090ISH3"/>
<dbReference type="CDD" id="cd01949">
    <property type="entry name" value="GGDEF"/>
    <property type="match status" value="1"/>
</dbReference>